<dbReference type="Proteomes" id="UP000610746">
    <property type="component" value="Unassembled WGS sequence"/>
</dbReference>
<dbReference type="Gene3D" id="2.60.40.1400">
    <property type="entry name" value="G protein-activated inward rectifier potassium channel 1"/>
    <property type="match status" value="1"/>
</dbReference>
<dbReference type="SUPFAM" id="SSF81296">
    <property type="entry name" value="E set domains"/>
    <property type="match status" value="1"/>
</dbReference>
<evidence type="ECO:0000256" key="3">
    <source>
        <dbReference type="ARBA" id="ARBA00022538"/>
    </source>
</evidence>
<evidence type="ECO:0000256" key="8">
    <source>
        <dbReference type="ARBA" id="ARBA00023065"/>
    </source>
</evidence>
<dbReference type="PANTHER" id="PTHR11767">
    <property type="entry name" value="INWARD RECTIFIER POTASSIUM CHANNEL"/>
    <property type="match status" value="1"/>
</dbReference>
<gene>
    <name evidence="14" type="ORF">HNQ03_000220</name>
</gene>
<dbReference type="SUPFAM" id="SSF81324">
    <property type="entry name" value="Voltage-gated potassium channels"/>
    <property type="match status" value="1"/>
</dbReference>
<keyword evidence="10 14" id="KW-0407">Ion channel</keyword>
<dbReference type="GO" id="GO:0034702">
    <property type="term" value="C:monoatomic ion channel complex"/>
    <property type="evidence" value="ECO:0007669"/>
    <property type="project" value="UniProtKB-KW"/>
</dbReference>
<evidence type="ECO:0000259" key="12">
    <source>
        <dbReference type="Pfam" id="PF07885"/>
    </source>
</evidence>
<dbReference type="GO" id="GO:0034765">
    <property type="term" value="P:regulation of monoatomic ion transmembrane transport"/>
    <property type="evidence" value="ECO:0007669"/>
    <property type="project" value="TreeGrafter"/>
</dbReference>
<keyword evidence="2" id="KW-0813">Transport</keyword>
<dbReference type="GO" id="GO:0005886">
    <property type="term" value="C:plasma membrane"/>
    <property type="evidence" value="ECO:0007669"/>
    <property type="project" value="TreeGrafter"/>
</dbReference>
<keyword evidence="9 11" id="KW-0472">Membrane</keyword>
<feature type="domain" description="Inward rectifier potassium channel C-terminal" evidence="13">
    <location>
        <begin position="159"/>
        <end position="312"/>
    </location>
</feature>
<dbReference type="GO" id="GO:1990573">
    <property type="term" value="P:potassium ion import across plasma membrane"/>
    <property type="evidence" value="ECO:0007669"/>
    <property type="project" value="TreeGrafter"/>
</dbReference>
<keyword evidence="8" id="KW-0406">Ion transport</keyword>
<feature type="transmembrane region" description="Helical" evidence="11">
    <location>
        <begin position="124"/>
        <end position="150"/>
    </location>
</feature>
<keyword evidence="7 11" id="KW-1133">Transmembrane helix</keyword>
<keyword evidence="3" id="KW-0633">Potassium transport</keyword>
<sequence>MAGFFDRFSRLKSENDTGFSNTASGRFLNSNGYPNVKMAGLNPLEKYSWYHVMINLNSFLFILLLIVSYIVINIFFAFIYYLIGIDHLTGIDKSNVINEFTDVFFFSSQTFTTVGYGRIAPVGFLASLVATFEAFLGLLSFAIATGLFYGRFSRPRAFLKFSQNALISPYQDGKALMFRLAPFKNNLLTDAVVILNVAISNKEADSQTEFFTIEAEINKINSLVLNWTIVHKIDENSPFFGNTQEIFQTAEVEIFVQIRAFDEGFASTVVQRTSYTSEEIIFDAAFLPMFKPSYNHETTILNLDKINDFKKVNLN</sequence>
<feature type="domain" description="Potassium channel" evidence="12">
    <location>
        <begin position="70"/>
        <end position="148"/>
    </location>
</feature>
<evidence type="ECO:0000256" key="2">
    <source>
        <dbReference type="ARBA" id="ARBA00022448"/>
    </source>
</evidence>
<keyword evidence="15" id="KW-1185">Reference proteome</keyword>
<evidence type="ECO:0000256" key="5">
    <source>
        <dbReference type="ARBA" id="ARBA00022882"/>
    </source>
</evidence>
<dbReference type="InterPro" id="IPR013518">
    <property type="entry name" value="K_chnl_inward-rec_Kir_cyto"/>
</dbReference>
<evidence type="ECO:0000313" key="15">
    <source>
        <dbReference type="Proteomes" id="UP000610746"/>
    </source>
</evidence>
<dbReference type="EMBL" id="JABSNO010000001">
    <property type="protein sequence ID" value="NRS91155.1"/>
    <property type="molecule type" value="Genomic_DNA"/>
</dbReference>
<evidence type="ECO:0000256" key="11">
    <source>
        <dbReference type="SAM" id="Phobius"/>
    </source>
</evidence>
<keyword evidence="4 11" id="KW-0812">Transmembrane</keyword>
<keyword evidence="5" id="KW-0851">Voltage-gated channel</keyword>
<evidence type="ECO:0000256" key="1">
    <source>
        <dbReference type="ARBA" id="ARBA00004141"/>
    </source>
</evidence>
<dbReference type="AlphaFoldDB" id="A0A8J8K3Z0"/>
<organism evidence="14 15">
    <name type="scientific">Frigoriflavimonas asaccharolytica</name>
    <dbReference type="NCBI Taxonomy" id="2735899"/>
    <lineage>
        <taxon>Bacteria</taxon>
        <taxon>Pseudomonadati</taxon>
        <taxon>Bacteroidota</taxon>
        <taxon>Flavobacteriia</taxon>
        <taxon>Flavobacteriales</taxon>
        <taxon>Weeksellaceae</taxon>
        <taxon>Frigoriflavimonas</taxon>
    </lineage>
</organism>
<dbReference type="InterPro" id="IPR041647">
    <property type="entry name" value="IRK_C"/>
</dbReference>
<comment type="caution">
    <text evidence="14">The sequence shown here is derived from an EMBL/GenBank/DDBJ whole genome shotgun (WGS) entry which is preliminary data.</text>
</comment>
<dbReference type="Pfam" id="PF07885">
    <property type="entry name" value="Ion_trans_2"/>
    <property type="match status" value="1"/>
</dbReference>
<evidence type="ECO:0000313" key="14">
    <source>
        <dbReference type="EMBL" id="NRS91155.1"/>
    </source>
</evidence>
<proteinExistence type="predicted"/>
<keyword evidence="6" id="KW-0630">Potassium</keyword>
<evidence type="ECO:0000256" key="7">
    <source>
        <dbReference type="ARBA" id="ARBA00022989"/>
    </source>
</evidence>
<evidence type="ECO:0000256" key="6">
    <source>
        <dbReference type="ARBA" id="ARBA00022958"/>
    </source>
</evidence>
<protein>
    <submittedName>
        <fullName evidence="14">Inward rectifier potassium channel</fullName>
    </submittedName>
</protein>
<dbReference type="InterPro" id="IPR014756">
    <property type="entry name" value="Ig_E-set"/>
</dbReference>
<name>A0A8J8K3Z0_9FLAO</name>
<dbReference type="Gene3D" id="1.10.287.70">
    <property type="match status" value="1"/>
</dbReference>
<comment type="subcellular location">
    <subcellularLocation>
        <location evidence="1">Membrane</location>
        <topology evidence="1">Multi-pass membrane protein</topology>
    </subcellularLocation>
</comment>
<evidence type="ECO:0000256" key="10">
    <source>
        <dbReference type="ARBA" id="ARBA00023303"/>
    </source>
</evidence>
<dbReference type="InterPro" id="IPR013099">
    <property type="entry name" value="K_chnl_dom"/>
</dbReference>
<dbReference type="GO" id="GO:0005242">
    <property type="term" value="F:inward rectifier potassium channel activity"/>
    <property type="evidence" value="ECO:0007669"/>
    <property type="project" value="InterPro"/>
</dbReference>
<evidence type="ECO:0000256" key="9">
    <source>
        <dbReference type="ARBA" id="ARBA00023136"/>
    </source>
</evidence>
<dbReference type="PRINTS" id="PR01320">
    <property type="entry name" value="KIRCHANNEL"/>
</dbReference>
<reference evidence="14" key="1">
    <citation type="submission" date="2020-05" db="EMBL/GenBank/DDBJ databases">
        <title>Genomic Encyclopedia of Type Strains, Phase IV (KMG-V): Genome sequencing to study the core and pangenomes of soil and plant-associated prokaryotes.</title>
        <authorList>
            <person name="Whitman W."/>
        </authorList>
    </citation>
    <scope>NUCLEOTIDE SEQUENCE</scope>
    <source>
        <strain evidence="14">16F</strain>
    </source>
</reference>
<evidence type="ECO:0000259" key="13">
    <source>
        <dbReference type="Pfam" id="PF17655"/>
    </source>
</evidence>
<feature type="transmembrane region" description="Helical" evidence="11">
    <location>
        <begin position="59"/>
        <end position="83"/>
    </location>
</feature>
<evidence type="ECO:0000256" key="4">
    <source>
        <dbReference type="ARBA" id="ARBA00022692"/>
    </source>
</evidence>
<dbReference type="Pfam" id="PF17655">
    <property type="entry name" value="IRK_C"/>
    <property type="match status" value="1"/>
</dbReference>
<dbReference type="RefSeq" id="WP_173777783.1">
    <property type="nucleotide sequence ID" value="NZ_JABSNO010000001.1"/>
</dbReference>
<accession>A0A8J8K3Z0</accession>
<dbReference type="InterPro" id="IPR016449">
    <property type="entry name" value="K_chnl_inward-rec_Kir"/>
</dbReference>